<feature type="domain" description="RCK N-terminal" evidence="2">
    <location>
        <begin position="397"/>
        <end position="500"/>
    </location>
</feature>
<keyword evidence="4" id="KW-1185">Reference proteome</keyword>
<dbReference type="GO" id="GO:0006813">
    <property type="term" value="P:potassium ion transport"/>
    <property type="evidence" value="ECO:0007669"/>
    <property type="project" value="InterPro"/>
</dbReference>
<evidence type="ECO:0000259" key="2">
    <source>
        <dbReference type="Pfam" id="PF02254"/>
    </source>
</evidence>
<evidence type="ECO:0000313" key="4">
    <source>
        <dbReference type="Proteomes" id="UP000184550"/>
    </source>
</evidence>
<name>A0A7Z9BF84_9CYAN</name>
<evidence type="ECO:0000313" key="3">
    <source>
        <dbReference type="EMBL" id="VXD11409.1"/>
    </source>
</evidence>
<gene>
    <name evidence="3" type="ORF">PL8927_140135</name>
</gene>
<comment type="caution">
    <text evidence="3">The sequence shown here is derived from an EMBL/GenBank/DDBJ whole genome shotgun (WGS) entry which is preliminary data.</text>
</comment>
<dbReference type="PANTHER" id="PTHR43833:SF11">
    <property type="entry name" value="VOLTAGE-GATED POTASSIUM CHANNEL KCH"/>
    <property type="match status" value="1"/>
</dbReference>
<keyword evidence="1" id="KW-0812">Transmembrane</keyword>
<feature type="domain" description="RCK N-terminal" evidence="2">
    <location>
        <begin position="27"/>
        <end position="135"/>
    </location>
</feature>
<feature type="transmembrane region" description="Helical" evidence="1">
    <location>
        <begin position="349"/>
        <end position="372"/>
    </location>
</feature>
<organism evidence="3 4">
    <name type="scientific">Planktothrix serta PCC 8927</name>
    <dbReference type="NCBI Taxonomy" id="671068"/>
    <lineage>
        <taxon>Bacteria</taxon>
        <taxon>Bacillati</taxon>
        <taxon>Cyanobacteriota</taxon>
        <taxon>Cyanophyceae</taxon>
        <taxon>Oscillatoriophycideae</taxon>
        <taxon>Oscillatoriales</taxon>
        <taxon>Microcoleaceae</taxon>
        <taxon>Planktothrix</taxon>
    </lineage>
</organism>
<dbReference type="InterPro" id="IPR003148">
    <property type="entry name" value="RCK_N"/>
</dbReference>
<dbReference type="SUPFAM" id="SSF51735">
    <property type="entry name" value="NAD(P)-binding Rossmann-fold domains"/>
    <property type="match status" value="2"/>
</dbReference>
<dbReference type="Proteomes" id="UP000184550">
    <property type="component" value="Unassembled WGS sequence"/>
</dbReference>
<dbReference type="Pfam" id="PF02254">
    <property type="entry name" value="TrkA_N"/>
    <property type="match status" value="2"/>
</dbReference>
<proteinExistence type="predicted"/>
<dbReference type="EMBL" id="CZCU02000046">
    <property type="protein sequence ID" value="VXD11409.1"/>
    <property type="molecule type" value="Genomic_DNA"/>
</dbReference>
<feature type="transmembrane region" description="Helical" evidence="1">
    <location>
        <begin position="320"/>
        <end position="337"/>
    </location>
</feature>
<keyword evidence="1" id="KW-0472">Membrane</keyword>
<dbReference type="InterPro" id="IPR050721">
    <property type="entry name" value="Trk_Ktr_HKT_K-transport"/>
</dbReference>
<reference evidence="3" key="1">
    <citation type="submission" date="2019-10" db="EMBL/GenBank/DDBJ databases">
        <authorList>
            <consortium name="Genoscope - CEA"/>
            <person name="William W."/>
        </authorList>
    </citation>
    <scope>NUCLEOTIDE SEQUENCE [LARGE SCALE GENOMIC DNA]</scope>
    <source>
        <strain evidence="3">BBR_PRJEB10992</strain>
    </source>
</reference>
<feature type="transmembrane region" description="Helical" evidence="1">
    <location>
        <begin position="290"/>
        <end position="313"/>
    </location>
</feature>
<dbReference type="Gene3D" id="3.40.50.720">
    <property type="entry name" value="NAD(P)-binding Rossmann-like Domain"/>
    <property type="match status" value="2"/>
</dbReference>
<evidence type="ECO:0000256" key="1">
    <source>
        <dbReference type="SAM" id="Phobius"/>
    </source>
</evidence>
<sequence>MIYLEGYRDISVEIVEHRELTHQLDQFLVCGLGNLGQHCVFALKEFGVRVNGINLVAPTHWDIPGIPEQLGQLVIGDARQESVLKQANLDQCRAVLIVTSQERINAETALAIRKLSPNVRLVVRSSKENLNHLLAEHLGNFIAFEPTQLPASAFAVAALGTEVLGFFSLDDSRLQVIQRQFNPGDSWCYRGSLQEFNSRTRRILCHRRGSVHPIVSLPDWEPETQLQAGDQVIYIEVADRAYTGTVSVPNSDLSPVRKRWGRWRRLRWENVKHWVLEMWQSHQQQPVRQVAIVCGAVVLALLAVGTVVFARYYPGATPLGAFYGVAILLLGQYGELFGDFEINPNIPGWLQFFAFVLTLAGTALVGVLYALLTQGMLSTRFQLTPRRPPIPLHHHTVVVGLGRVGQQVVRLLQEFRQPLVGVTFTPQFDLNVLSDIPIVRGSLKETLNQVNLATARSVVVVTDDDILNLEISLMARSANPSCHLVIRTKEQSLTDSLNRLLPGTHVICAYGVTAEAFAAAAFGEKILGLFRCCDRTILVTEYEIEVGDTLDNLLLTEVAYGYGVVPILHQRKNQPPRLMPPDEIQLTVGDRMVVLATIEGLRAVEDGIFVTAARWQVRIQQALSAEAVFEGANLIVRICGCPLNVARNLMSDLPVLLPRLLFKHQAYHLIVELKRVLVIAQMIPPDQPENHYK</sequence>
<protein>
    <submittedName>
        <fullName evidence="3">TrkA-N</fullName>
    </submittedName>
</protein>
<accession>A0A7Z9BF84</accession>
<keyword evidence="1" id="KW-1133">Transmembrane helix</keyword>
<dbReference type="InterPro" id="IPR036291">
    <property type="entry name" value="NAD(P)-bd_dom_sf"/>
</dbReference>
<dbReference type="PANTHER" id="PTHR43833">
    <property type="entry name" value="POTASSIUM CHANNEL PROTEIN 2-RELATED-RELATED"/>
    <property type="match status" value="1"/>
</dbReference>
<dbReference type="AlphaFoldDB" id="A0A7Z9BF84"/>